<keyword evidence="2" id="KW-1185">Reference proteome</keyword>
<proteinExistence type="predicted"/>
<sequence>MSFLGRGPVAPSSAGPLSSERVEAAIQEVELVTDVFNRIVSSCHSKCINQRYLDGELSKGESVCIDRCVAKFFEANKRMGEKLQTMGAAAG</sequence>
<reference evidence="1" key="1">
    <citation type="submission" date="2019-10" db="EMBL/GenBank/DDBJ databases">
        <authorList>
            <consortium name="DOE Joint Genome Institute"/>
            <person name="Kuo A."/>
            <person name="Miyauchi S."/>
            <person name="Kiss E."/>
            <person name="Drula E."/>
            <person name="Kohler A."/>
            <person name="Sanchez-Garcia M."/>
            <person name="Andreopoulos B."/>
            <person name="Barry K.W."/>
            <person name="Bonito G."/>
            <person name="Buee M."/>
            <person name="Carver A."/>
            <person name="Chen C."/>
            <person name="Cichocki N."/>
            <person name="Clum A."/>
            <person name="Culley D."/>
            <person name="Crous P.W."/>
            <person name="Fauchery L."/>
            <person name="Girlanda M."/>
            <person name="Hayes R."/>
            <person name="Keri Z."/>
            <person name="Labutti K."/>
            <person name="Lipzen A."/>
            <person name="Lombard V."/>
            <person name="Magnuson J."/>
            <person name="Maillard F."/>
            <person name="Morin E."/>
            <person name="Murat C."/>
            <person name="Nolan M."/>
            <person name="Ohm R."/>
            <person name="Pangilinan J."/>
            <person name="Pereira M."/>
            <person name="Perotto S."/>
            <person name="Peter M."/>
            <person name="Riley R."/>
            <person name="Sitrit Y."/>
            <person name="Stielow B."/>
            <person name="Szollosi G."/>
            <person name="Zifcakova L."/>
            <person name="Stursova M."/>
            <person name="Spatafora J.W."/>
            <person name="Tedersoo L."/>
            <person name="Vaario L.-M."/>
            <person name="Yamada A."/>
            <person name="Yan M."/>
            <person name="Wang P."/>
            <person name="Xu J."/>
            <person name="Bruns T."/>
            <person name="Baldrian P."/>
            <person name="Vilgalys R."/>
            <person name="Henrissat B."/>
            <person name="Grigoriev I.V."/>
            <person name="Hibbett D."/>
            <person name="Nagy L.G."/>
            <person name="Martin F.M."/>
        </authorList>
    </citation>
    <scope>NUCLEOTIDE SEQUENCE</scope>
    <source>
        <strain evidence="1">P2</strain>
    </source>
</reference>
<comment type="caution">
    <text evidence="1">The sequence shown here is derived from an EMBL/GenBank/DDBJ whole genome shotgun (WGS) entry which is preliminary data.</text>
</comment>
<accession>A0ACB6ZCR3</accession>
<reference evidence="1" key="2">
    <citation type="journal article" date="2020" name="Nat. Commun.">
        <title>Large-scale genome sequencing of mycorrhizal fungi provides insights into the early evolution of symbiotic traits.</title>
        <authorList>
            <person name="Miyauchi S."/>
            <person name="Kiss E."/>
            <person name="Kuo A."/>
            <person name="Drula E."/>
            <person name="Kohler A."/>
            <person name="Sanchez-Garcia M."/>
            <person name="Morin E."/>
            <person name="Andreopoulos B."/>
            <person name="Barry K.W."/>
            <person name="Bonito G."/>
            <person name="Buee M."/>
            <person name="Carver A."/>
            <person name="Chen C."/>
            <person name="Cichocki N."/>
            <person name="Clum A."/>
            <person name="Culley D."/>
            <person name="Crous P.W."/>
            <person name="Fauchery L."/>
            <person name="Girlanda M."/>
            <person name="Hayes R.D."/>
            <person name="Keri Z."/>
            <person name="LaButti K."/>
            <person name="Lipzen A."/>
            <person name="Lombard V."/>
            <person name="Magnuson J."/>
            <person name="Maillard F."/>
            <person name="Murat C."/>
            <person name="Nolan M."/>
            <person name="Ohm R.A."/>
            <person name="Pangilinan J."/>
            <person name="Pereira M.F."/>
            <person name="Perotto S."/>
            <person name="Peter M."/>
            <person name="Pfister S."/>
            <person name="Riley R."/>
            <person name="Sitrit Y."/>
            <person name="Stielow J.B."/>
            <person name="Szollosi G."/>
            <person name="Zifcakova L."/>
            <person name="Stursova M."/>
            <person name="Spatafora J.W."/>
            <person name="Tedersoo L."/>
            <person name="Vaario L.M."/>
            <person name="Yamada A."/>
            <person name="Yan M."/>
            <person name="Wang P."/>
            <person name="Xu J."/>
            <person name="Bruns T."/>
            <person name="Baldrian P."/>
            <person name="Vilgalys R."/>
            <person name="Dunand C."/>
            <person name="Henrissat B."/>
            <person name="Grigoriev I.V."/>
            <person name="Hibbett D."/>
            <person name="Nagy L.G."/>
            <person name="Martin F.M."/>
        </authorList>
    </citation>
    <scope>NUCLEOTIDE SEQUENCE</scope>
    <source>
        <strain evidence="1">P2</strain>
    </source>
</reference>
<name>A0ACB6ZCR3_THEGA</name>
<dbReference type="EMBL" id="MU118032">
    <property type="protein sequence ID" value="KAF9647485.1"/>
    <property type="molecule type" value="Genomic_DNA"/>
</dbReference>
<feature type="non-terminal residue" evidence="1">
    <location>
        <position position="91"/>
    </location>
</feature>
<organism evidence="1 2">
    <name type="scientific">Thelephora ganbajun</name>
    <name type="common">Ganba fungus</name>
    <dbReference type="NCBI Taxonomy" id="370292"/>
    <lineage>
        <taxon>Eukaryota</taxon>
        <taxon>Fungi</taxon>
        <taxon>Dikarya</taxon>
        <taxon>Basidiomycota</taxon>
        <taxon>Agaricomycotina</taxon>
        <taxon>Agaricomycetes</taxon>
        <taxon>Thelephorales</taxon>
        <taxon>Thelephoraceae</taxon>
        <taxon>Thelephora</taxon>
    </lineage>
</organism>
<evidence type="ECO:0000313" key="1">
    <source>
        <dbReference type="EMBL" id="KAF9647485.1"/>
    </source>
</evidence>
<dbReference type="Proteomes" id="UP000886501">
    <property type="component" value="Unassembled WGS sequence"/>
</dbReference>
<protein>
    <submittedName>
        <fullName evidence="1">Uncharacterized protein</fullName>
    </submittedName>
</protein>
<gene>
    <name evidence="1" type="ORF">BDM02DRAFT_3081129</name>
</gene>
<evidence type="ECO:0000313" key="2">
    <source>
        <dbReference type="Proteomes" id="UP000886501"/>
    </source>
</evidence>